<proteinExistence type="predicted"/>
<dbReference type="AlphaFoldDB" id="A0AAE6ZUQ5"/>
<name>A0AAE6ZUQ5_9PSED</name>
<reference evidence="1 2" key="1">
    <citation type="submission" date="2020-04" db="EMBL/GenBank/DDBJ databases">
        <authorList>
            <person name="Yao Y."/>
            <person name="He Z."/>
        </authorList>
    </citation>
    <scope>NUCLEOTIDE SEQUENCE [LARGE SCALE GENOMIC DNA]</scope>
    <source>
        <strain evidence="1 2">CY-1</strain>
    </source>
</reference>
<dbReference type="Proteomes" id="UP000501367">
    <property type="component" value="Chromosome"/>
</dbReference>
<protein>
    <recommendedName>
        <fullName evidence="3">Tail fiber assembly protein</fullName>
    </recommendedName>
</protein>
<dbReference type="RefSeq" id="WP_168757793.1">
    <property type="nucleotide sequence ID" value="NZ_CP051487.1"/>
</dbReference>
<gene>
    <name evidence="1" type="ORF">HGP31_11825</name>
</gene>
<accession>A0AAE6ZUQ5</accession>
<sequence>MSQKTVYQYDASGWYMGETLADADPVVVGNWLLPARTTEVKPPLFTGGKMPKWAGYKWKLINP</sequence>
<evidence type="ECO:0000313" key="2">
    <source>
        <dbReference type="Proteomes" id="UP000501367"/>
    </source>
</evidence>
<organism evidence="1 2">
    <name type="scientific">Pseudomonas umsongensis</name>
    <dbReference type="NCBI Taxonomy" id="198618"/>
    <lineage>
        <taxon>Bacteria</taxon>
        <taxon>Pseudomonadati</taxon>
        <taxon>Pseudomonadota</taxon>
        <taxon>Gammaproteobacteria</taxon>
        <taxon>Pseudomonadales</taxon>
        <taxon>Pseudomonadaceae</taxon>
        <taxon>Pseudomonas</taxon>
    </lineage>
</organism>
<evidence type="ECO:0000313" key="1">
    <source>
        <dbReference type="EMBL" id="QJC78968.1"/>
    </source>
</evidence>
<dbReference type="KEGG" id="pum:HGP31_11825"/>
<dbReference type="GeneID" id="72194273"/>
<evidence type="ECO:0008006" key="3">
    <source>
        <dbReference type="Google" id="ProtNLM"/>
    </source>
</evidence>
<dbReference type="EMBL" id="CP051487">
    <property type="protein sequence ID" value="QJC78968.1"/>
    <property type="molecule type" value="Genomic_DNA"/>
</dbReference>